<dbReference type="AlphaFoldDB" id="T1L446"/>
<sequence>MVDCLIKLLTVEVEVKLVLSCALDCVHFYCELNTT</sequence>
<dbReference type="Proteomes" id="UP000015104">
    <property type="component" value="Unassembled WGS sequence"/>
</dbReference>
<evidence type="ECO:0000313" key="1">
    <source>
        <dbReference type="EnsemblMetazoa" id="tetur37g00750.1"/>
    </source>
</evidence>
<reference evidence="2" key="1">
    <citation type="submission" date="2011-08" db="EMBL/GenBank/DDBJ databases">
        <authorList>
            <person name="Rombauts S."/>
        </authorList>
    </citation>
    <scope>NUCLEOTIDE SEQUENCE</scope>
    <source>
        <strain evidence="2">London</strain>
    </source>
</reference>
<dbReference type="EMBL" id="CAEY01001063">
    <property type="status" value="NOT_ANNOTATED_CDS"/>
    <property type="molecule type" value="Genomic_DNA"/>
</dbReference>
<name>T1L446_TETUR</name>
<dbReference type="HOGENOM" id="CLU_3369088_0_0_1"/>
<proteinExistence type="predicted"/>
<evidence type="ECO:0000313" key="2">
    <source>
        <dbReference type="Proteomes" id="UP000015104"/>
    </source>
</evidence>
<organism evidence="1 2">
    <name type="scientific">Tetranychus urticae</name>
    <name type="common">Two-spotted spider mite</name>
    <dbReference type="NCBI Taxonomy" id="32264"/>
    <lineage>
        <taxon>Eukaryota</taxon>
        <taxon>Metazoa</taxon>
        <taxon>Ecdysozoa</taxon>
        <taxon>Arthropoda</taxon>
        <taxon>Chelicerata</taxon>
        <taxon>Arachnida</taxon>
        <taxon>Acari</taxon>
        <taxon>Acariformes</taxon>
        <taxon>Trombidiformes</taxon>
        <taxon>Prostigmata</taxon>
        <taxon>Eleutherengona</taxon>
        <taxon>Raphignathae</taxon>
        <taxon>Tetranychoidea</taxon>
        <taxon>Tetranychidae</taxon>
        <taxon>Tetranychus</taxon>
    </lineage>
</organism>
<dbReference type="EnsemblMetazoa" id="tetur37g00750.1">
    <property type="protein sequence ID" value="tetur37g00750.1"/>
    <property type="gene ID" value="tetur37g00750"/>
</dbReference>
<accession>T1L446</accession>
<reference evidence="1" key="2">
    <citation type="submission" date="2015-06" db="UniProtKB">
        <authorList>
            <consortium name="EnsemblMetazoa"/>
        </authorList>
    </citation>
    <scope>IDENTIFICATION</scope>
</reference>
<keyword evidence="2" id="KW-1185">Reference proteome</keyword>
<protein>
    <submittedName>
        <fullName evidence="1">Uncharacterized protein</fullName>
    </submittedName>
</protein>